<dbReference type="GO" id="GO:0009396">
    <property type="term" value="P:folic acid-containing compound biosynthetic process"/>
    <property type="evidence" value="ECO:0007669"/>
    <property type="project" value="TreeGrafter"/>
</dbReference>
<keyword evidence="2" id="KW-0547">Nucleotide-binding</keyword>
<evidence type="ECO:0000313" key="4">
    <source>
        <dbReference type="EMBL" id="SFV75784.1"/>
    </source>
</evidence>
<dbReference type="PIRSF" id="PIRSF006806">
    <property type="entry name" value="FTHF_cligase"/>
    <property type="match status" value="1"/>
</dbReference>
<dbReference type="AlphaFoldDB" id="A0A1W1D594"/>
<gene>
    <name evidence="4" type="ORF">MNB_SM-3-1319</name>
</gene>
<dbReference type="SUPFAM" id="SSF100950">
    <property type="entry name" value="NagB/RpiA/CoA transferase-like"/>
    <property type="match status" value="1"/>
</dbReference>
<organism evidence="4">
    <name type="scientific">hydrothermal vent metagenome</name>
    <dbReference type="NCBI Taxonomy" id="652676"/>
    <lineage>
        <taxon>unclassified sequences</taxon>
        <taxon>metagenomes</taxon>
        <taxon>ecological metagenomes</taxon>
    </lineage>
</organism>
<comment type="similarity">
    <text evidence="1">Belongs to the 5-formyltetrahydrofolate cyclo-ligase family.</text>
</comment>
<dbReference type="GO" id="GO:0005524">
    <property type="term" value="F:ATP binding"/>
    <property type="evidence" value="ECO:0007669"/>
    <property type="project" value="UniProtKB-KW"/>
</dbReference>
<sequence length="196" mass="23135">MTLTKTTFRKNCLQKMKKLSNHNKLYRDKRVNQKLKSILKKIKNKEVLFYYPLGFEVDILDVLYFLRKSNKIYIPFMQSQSFKMVPFRLPLYKKKFGIFESGNTLRNIKKIDIAIVPVIGVDKNFQRVGFGKGMYDRFFATLRKKPYTIFIQPQLCYTRENICDDYDVSCDLLLALDGTKTIIKNRDGDVIRSTII</sequence>
<dbReference type="PANTHER" id="PTHR23407">
    <property type="entry name" value="ATPASE INHIBITOR/5-FORMYLTETRAHYDROFOLATE CYCLO-LIGASE"/>
    <property type="match status" value="1"/>
</dbReference>
<evidence type="ECO:0000256" key="1">
    <source>
        <dbReference type="ARBA" id="ARBA00010638"/>
    </source>
</evidence>
<evidence type="ECO:0000256" key="3">
    <source>
        <dbReference type="ARBA" id="ARBA00022840"/>
    </source>
</evidence>
<dbReference type="Gene3D" id="3.40.50.10420">
    <property type="entry name" value="NagB/RpiA/CoA transferase-like"/>
    <property type="match status" value="1"/>
</dbReference>
<dbReference type="GO" id="GO:0030272">
    <property type="term" value="F:5-formyltetrahydrofolate cyclo-ligase activity"/>
    <property type="evidence" value="ECO:0007669"/>
    <property type="project" value="UniProtKB-EC"/>
</dbReference>
<dbReference type="GO" id="GO:0035999">
    <property type="term" value="P:tetrahydrofolate interconversion"/>
    <property type="evidence" value="ECO:0007669"/>
    <property type="project" value="TreeGrafter"/>
</dbReference>
<dbReference type="InterPro" id="IPR037171">
    <property type="entry name" value="NagB/RpiA_transferase-like"/>
</dbReference>
<keyword evidence="4" id="KW-0436">Ligase</keyword>
<dbReference type="PANTHER" id="PTHR23407:SF1">
    <property type="entry name" value="5-FORMYLTETRAHYDROFOLATE CYCLO-LIGASE"/>
    <property type="match status" value="1"/>
</dbReference>
<dbReference type="InterPro" id="IPR024185">
    <property type="entry name" value="FTHF_cligase-like_sf"/>
</dbReference>
<accession>A0A1W1D594</accession>
<evidence type="ECO:0000256" key="2">
    <source>
        <dbReference type="ARBA" id="ARBA00022741"/>
    </source>
</evidence>
<name>A0A1W1D594_9ZZZZ</name>
<dbReference type="Pfam" id="PF01812">
    <property type="entry name" value="5-FTHF_cyc-lig"/>
    <property type="match status" value="1"/>
</dbReference>
<keyword evidence="3" id="KW-0067">ATP-binding</keyword>
<protein>
    <submittedName>
        <fullName evidence="4">5-formyltetrahydrofolate cyclo-ligase</fullName>
        <ecNumber evidence="4">6.3.3.2</ecNumber>
    </submittedName>
</protein>
<dbReference type="NCBIfam" id="TIGR02727">
    <property type="entry name" value="MTHFS_bact"/>
    <property type="match status" value="1"/>
</dbReference>
<dbReference type="InterPro" id="IPR002698">
    <property type="entry name" value="FTHF_cligase"/>
</dbReference>
<dbReference type="EMBL" id="FPHP01000046">
    <property type="protein sequence ID" value="SFV75784.1"/>
    <property type="molecule type" value="Genomic_DNA"/>
</dbReference>
<reference evidence="4" key="1">
    <citation type="submission" date="2016-10" db="EMBL/GenBank/DDBJ databases">
        <authorList>
            <person name="de Groot N.N."/>
        </authorList>
    </citation>
    <scope>NUCLEOTIDE SEQUENCE</scope>
</reference>
<dbReference type="EC" id="6.3.3.2" evidence="4"/>
<proteinExistence type="inferred from homology"/>